<accession>A0ABX5SI90</accession>
<dbReference type="Proteomes" id="UP000295756">
    <property type="component" value="Chromosome"/>
</dbReference>
<dbReference type="SUPFAM" id="SSF102829">
    <property type="entry name" value="Cell division protein ZapA-like"/>
    <property type="match status" value="1"/>
</dbReference>
<proteinExistence type="predicted"/>
<dbReference type="Pfam" id="PF05164">
    <property type="entry name" value="ZapA"/>
    <property type="match status" value="1"/>
</dbReference>
<dbReference type="EMBL" id="CP037939">
    <property type="protein sequence ID" value="QBR47072.1"/>
    <property type="molecule type" value="Genomic_DNA"/>
</dbReference>
<evidence type="ECO:0000313" key="1">
    <source>
        <dbReference type="EMBL" id="QBR47072.1"/>
    </source>
</evidence>
<keyword evidence="1" id="KW-0131">Cell cycle</keyword>
<gene>
    <name evidence="1" type="ORF">EW139_02635</name>
</gene>
<keyword evidence="1" id="KW-0132">Cell division</keyword>
<name>A0ABX5SI90_9LACO</name>
<organism evidence="1 2">
    <name type="scientific">Leuconostoc kimchii</name>
    <dbReference type="NCBI Taxonomy" id="136609"/>
    <lineage>
        <taxon>Bacteria</taxon>
        <taxon>Bacillati</taxon>
        <taxon>Bacillota</taxon>
        <taxon>Bacilli</taxon>
        <taxon>Lactobacillales</taxon>
        <taxon>Lactobacillaceae</taxon>
        <taxon>Leuconostoc</taxon>
    </lineage>
</organism>
<dbReference type="InterPro" id="IPR036192">
    <property type="entry name" value="Cell_div_ZapA-like_sf"/>
</dbReference>
<sequence>MVTQNEKKHFKANLAGKDYTISGHATLTHVKATETLFNKQWQQIKTVAPNLSPYDQAVLLTFNTLSDQLYKQAEIDQLKAQVLTLQEALEQEKKTQKSNLKRGAKSAIGSIIDDAKNESQARATDKLFKQGTHV</sequence>
<dbReference type="GO" id="GO:0051301">
    <property type="term" value="P:cell division"/>
    <property type="evidence" value="ECO:0007669"/>
    <property type="project" value="UniProtKB-KW"/>
</dbReference>
<keyword evidence="2" id="KW-1185">Reference proteome</keyword>
<protein>
    <submittedName>
        <fullName evidence="1">Cell division protein ZapA</fullName>
    </submittedName>
</protein>
<dbReference type="InterPro" id="IPR007838">
    <property type="entry name" value="Cell_div_ZapA-like"/>
</dbReference>
<reference evidence="1 2" key="1">
    <citation type="submission" date="2019-03" db="EMBL/GenBank/DDBJ databases">
        <title>Complete Genome Sequence of Leuconostoc kimchii strain NKJ218 Isolated from Homemade Kimchi.</title>
        <authorList>
            <person name="Jung J.Y."/>
            <person name="Jin H.M."/>
            <person name="Jung J.-W."/>
            <person name="Lee S.-Y."/>
            <person name="Ryu B.-G."/>
            <person name="Han S.-S."/>
            <person name="Kang H.K."/>
            <person name="Choi H.W."/>
            <person name="Chung E.J."/>
            <person name="Choi K.-M."/>
        </authorList>
    </citation>
    <scope>NUCLEOTIDE SEQUENCE [LARGE SCALE GENOMIC DNA]</scope>
    <source>
        <strain evidence="1 2">NKJ218</strain>
    </source>
</reference>
<dbReference type="RefSeq" id="WP_013103208.1">
    <property type="nucleotide sequence ID" value="NZ_CP037939.1"/>
</dbReference>
<evidence type="ECO:0000313" key="2">
    <source>
        <dbReference type="Proteomes" id="UP000295756"/>
    </source>
</evidence>